<keyword evidence="2" id="KW-0560">Oxidoreductase</keyword>
<proteinExistence type="predicted"/>
<dbReference type="InterPro" id="IPR023753">
    <property type="entry name" value="FAD/NAD-binding_dom"/>
</dbReference>
<dbReference type="SUPFAM" id="SSF51905">
    <property type="entry name" value="FAD/NAD(P)-binding domain"/>
    <property type="match status" value="1"/>
</dbReference>
<name>A0A3E0GYS1_9PSEU</name>
<dbReference type="RefSeq" id="WP_116180027.1">
    <property type="nucleotide sequence ID" value="NZ_CP144375.1"/>
</dbReference>
<dbReference type="PRINTS" id="PR00368">
    <property type="entry name" value="FADPNR"/>
</dbReference>
<protein>
    <submittedName>
        <fullName evidence="5">Thioredoxin reductase</fullName>
    </submittedName>
</protein>
<sequence>MNDSYDVIVIGGGAAGLSGALTLSRARRSVLVIDAGRPRNAAASNAHNYLGREGVNPFELLRIGRAEVEGYGGEIRRGEAVKASRTDAGFAVELADGSTVEGRRLLVATGLTDELPDIAGVAERWGKDVLHCPYCHGWEVRDRNIGVIGGGPLSVHQALTWRQWSADITFYPNDIVELDEAQRRQFEARGIRVVEGPVRSLDDLDHEAFVVATKMMSNADVLAGLGLVAEDHPAGRFVPADGEATSVPGVWVAGNVTNLAEQVIGAAAAGVRAAAAINFDLITEETEAAVASLGA</sequence>
<comment type="catalytic activity">
    <reaction evidence="3">
        <text>[thioredoxin]-dithiol + NADP(+) = [thioredoxin]-disulfide + NADPH + H(+)</text>
        <dbReference type="Rhea" id="RHEA:20345"/>
        <dbReference type="Rhea" id="RHEA-COMP:10698"/>
        <dbReference type="Rhea" id="RHEA-COMP:10700"/>
        <dbReference type="ChEBI" id="CHEBI:15378"/>
        <dbReference type="ChEBI" id="CHEBI:29950"/>
        <dbReference type="ChEBI" id="CHEBI:50058"/>
        <dbReference type="ChEBI" id="CHEBI:57783"/>
        <dbReference type="ChEBI" id="CHEBI:58349"/>
        <dbReference type="EC" id="1.8.1.9"/>
    </reaction>
</comment>
<comment type="caution">
    <text evidence="5">The sequence shown here is derived from an EMBL/GenBank/DDBJ whole genome shotgun (WGS) entry which is preliminary data.</text>
</comment>
<feature type="domain" description="FAD/NAD(P)-binding" evidence="4">
    <location>
        <begin position="5"/>
        <end position="270"/>
    </location>
</feature>
<dbReference type="GO" id="GO:0004791">
    <property type="term" value="F:thioredoxin-disulfide reductase (NADPH) activity"/>
    <property type="evidence" value="ECO:0007669"/>
    <property type="project" value="UniProtKB-EC"/>
</dbReference>
<keyword evidence="1" id="KW-0285">Flavoprotein</keyword>
<accession>A0A3E0GYS1</accession>
<keyword evidence="6" id="KW-1185">Reference proteome</keyword>
<dbReference type="Proteomes" id="UP000256269">
    <property type="component" value="Unassembled WGS sequence"/>
</dbReference>
<gene>
    <name evidence="5" type="ORF">BCF44_118129</name>
</gene>
<dbReference type="OrthoDB" id="9786503at2"/>
<organism evidence="5 6">
    <name type="scientific">Kutzneria buriramensis</name>
    <dbReference type="NCBI Taxonomy" id="1045776"/>
    <lineage>
        <taxon>Bacteria</taxon>
        <taxon>Bacillati</taxon>
        <taxon>Actinomycetota</taxon>
        <taxon>Actinomycetes</taxon>
        <taxon>Pseudonocardiales</taxon>
        <taxon>Pseudonocardiaceae</taxon>
        <taxon>Kutzneria</taxon>
    </lineage>
</organism>
<evidence type="ECO:0000313" key="6">
    <source>
        <dbReference type="Proteomes" id="UP000256269"/>
    </source>
</evidence>
<dbReference type="InterPro" id="IPR050097">
    <property type="entry name" value="Ferredoxin-NADP_redctase_2"/>
</dbReference>
<dbReference type="Pfam" id="PF07992">
    <property type="entry name" value="Pyr_redox_2"/>
    <property type="match status" value="1"/>
</dbReference>
<dbReference type="InterPro" id="IPR036188">
    <property type="entry name" value="FAD/NAD-bd_sf"/>
</dbReference>
<evidence type="ECO:0000256" key="2">
    <source>
        <dbReference type="ARBA" id="ARBA00023002"/>
    </source>
</evidence>
<evidence type="ECO:0000256" key="1">
    <source>
        <dbReference type="ARBA" id="ARBA00022630"/>
    </source>
</evidence>
<reference evidence="5 6" key="1">
    <citation type="submission" date="2018-08" db="EMBL/GenBank/DDBJ databases">
        <title>Genomic Encyclopedia of Archaeal and Bacterial Type Strains, Phase II (KMG-II): from individual species to whole genera.</title>
        <authorList>
            <person name="Goeker M."/>
        </authorList>
    </citation>
    <scope>NUCLEOTIDE SEQUENCE [LARGE SCALE GENOMIC DNA]</scope>
    <source>
        <strain evidence="5 6">DSM 45791</strain>
    </source>
</reference>
<evidence type="ECO:0000256" key="3">
    <source>
        <dbReference type="ARBA" id="ARBA00048132"/>
    </source>
</evidence>
<dbReference type="Gene3D" id="3.50.50.60">
    <property type="entry name" value="FAD/NAD(P)-binding domain"/>
    <property type="match status" value="2"/>
</dbReference>
<evidence type="ECO:0000313" key="5">
    <source>
        <dbReference type="EMBL" id="REH35269.1"/>
    </source>
</evidence>
<dbReference type="AlphaFoldDB" id="A0A3E0GYS1"/>
<evidence type="ECO:0000259" key="4">
    <source>
        <dbReference type="Pfam" id="PF07992"/>
    </source>
</evidence>
<dbReference type="PRINTS" id="PR00469">
    <property type="entry name" value="PNDRDTASEII"/>
</dbReference>
<dbReference type="PANTHER" id="PTHR48105">
    <property type="entry name" value="THIOREDOXIN REDUCTASE 1-RELATED-RELATED"/>
    <property type="match status" value="1"/>
</dbReference>
<dbReference type="EMBL" id="QUNO01000018">
    <property type="protein sequence ID" value="REH35269.1"/>
    <property type="molecule type" value="Genomic_DNA"/>
</dbReference>